<proteinExistence type="predicted"/>
<reference evidence="3 4" key="1">
    <citation type="journal article" date="2019" name="Nat. Ecol. Evol.">
        <title>Megaphylogeny resolves global patterns of mushroom evolution.</title>
        <authorList>
            <person name="Varga T."/>
            <person name="Krizsan K."/>
            <person name="Foldi C."/>
            <person name="Dima B."/>
            <person name="Sanchez-Garcia M."/>
            <person name="Sanchez-Ramirez S."/>
            <person name="Szollosi G.J."/>
            <person name="Szarkandi J.G."/>
            <person name="Papp V."/>
            <person name="Albert L."/>
            <person name="Andreopoulos W."/>
            <person name="Angelini C."/>
            <person name="Antonin V."/>
            <person name="Barry K.W."/>
            <person name="Bougher N.L."/>
            <person name="Buchanan P."/>
            <person name="Buyck B."/>
            <person name="Bense V."/>
            <person name="Catcheside P."/>
            <person name="Chovatia M."/>
            <person name="Cooper J."/>
            <person name="Damon W."/>
            <person name="Desjardin D."/>
            <person name="Finy P."/>
            <person name="Geml J."/>
            <person name="Haridas S."/>
            <person name="Hughes K."/>
            <person name="Justo A."/>
            <person name="Karasinski D."/>
            <person name="Kautmanova I."/>
            <person name="Kiss B."/>
            <person name="Kocsube S."/>
            <person name="Kotiranta H."/>
            <person name="LaButti K.M."/>
            <person name="Lechner B.E."/>
            <person name="Liimatainen K."/>
            <person name="Lipzen A."/>
            <person name="Lukacs Z."/>
            <person name="Mihaltcheva S."/>
            <person name="Morgado L.N."/>
            <person name="Niskanen T."/>
            <person name="Noordeloos M.E."/>
            <person name="Ohm R.A."/>
            <person name="Ortiz-Santana B."/>
            <person name="Ovrebo C."/>
            <person name="Racz N."/>
            <person name="Riley R."/>
            <person name="Savchenko A."/>
            <person name="Shiryaev A."/>
            <person name="Soop K."/>
            <person name="Spirin V."/>
            <person name="Szebenyi C."/>
            <person name="Tomsovsky M."/>
            <person name="Tulloss R.E."/>
            <person name="Uehling J."/>
            <person name="Grigoriev I.V."/>
            <person name="Vagvolgyi C."/>
            <person name="Papp T."/>
            <person name="Martin F.M."/>
            <person name="Miettinen O."/>
            <person name="Hibbett D.S."/>
            <person name="Nagy L.G."/>
        </authorList>
    </citation>
    <scope>NUCLEOTIDE SEQUENCE [LARGE SCALE GENOMIC DNA]</scope>
    <source>
        <strain evidence="3 4">CBS 309.79</strain>
    </source>
</reference>
<dbReference type="OrthoDB" id="2744793at2759"/>
<dbReference type="AlphaFoldDB" id="A0A5C3Q361"/>
<evidence type="ECO:0000256" key="1">
    <source>
        <dbReference type="SAM" id="MobiDB-lite"/>
    </source>
</evidence>
<name>A0A5C3Q361_9AGAR</name>
<accession>A0A5C3Q361</accession>
<evidence type="ECO:0000256" key="2">
    <source>
        <dbReference type="SAM" id="Phobius"/>
    </source>
</evidence>
<organism evidence="3 4">
    <name type="scientific">Pterulicium gracile</name>
    <dbReference type="NCBI Taxonomy" id="1884261"/>
    <lineage>
        <taxon>Eukaryota</taxon>
        <taxon>Fungi</taxon>
        <taxon>Dikarya</taxon>
        <taxon>Basidiomycota</taxon>
        <taxon>Agaricomycotina</taxon>
        <taxon>Agaricomycetes</taxon>
        <taxon>Agaricomycetidae</taxon>
        <taxon>Agaricales</taxon>
        <taxon>Pleurotineae</taxon>
        <taxon>Pterulaceae</taxon>
        <taxon>Pterulicium</taxon>
    </lineage>
</organism>
<keyword evidence="4" id="KW-1185">Reference proteome</keyword>
<feature type="transmembrane region" description="Helical" evidence="2">
    <location>
        <begin position="37"/>
        <end position="60"/>
    </location>
</feature>
<protein>
    <submittedName>
        <fullName evidence="3">Uncharacterized protein</fullName>
    </submittedName>
</protein>
<evidence type="ECO:0000313" key="4">
    <source>
        <dbReference type="Proteomes" id="UP000305067"/>
    </source>
</evidence>
<keyword evidence="2" id="KW-1133">Transmembrane helix</keyword>
<keyword evidence="2" id="KW-0812">Transmembrane</keyword>
<dbReference type="EMBL" id="ML178870">
    <property type="protein sequence ID" value="TFK95956.1"/>
    <property type="molecule type" value="Genomic_DNA"/>
</dbReference>
<gene>
    <name evidence="3" type="ORF">BDV98DRAFT_598087</name>
</gene>
<keyword evidence="2" id="KW-0472">Membrane</keyword>
<feature type="region of interest" description="Disordered" evidence="1">
    <location>
        <begin position="132"/>
        <end position="172"/>
    </location>
</feature>
<sequence length="185" mass="20207">MSETVLYISCAILASFRPTFISQFTSLPQHDAGPIAHILILASSASSVAENLVPTGMIGYTARVYGRVRTSNGHGSQAMRILAMLMESGVLYALIQVTLLLLMSEPNPSLEFLTSSCIFQSTTQIVTIRPGPVQGHTTSNIHFGPRPSRVKEEAKSSDLYTEPSRYANESPRSCLSEDKFYCEEA</sequence>
<evidence type="ECO:0000313" key="3">
    <source>
        <dbReference type="EMBL" id="TFK95956.1"/>
    </source>
</evidence>
<dbReference type="Proteomes" id="UP000305067">
    <property type="component" value="Unassembled WGS sequence"/>
</dbReference>
<feature type="transmembrane region" description="Helical" evidence="2">
    <location>
        <begin position="81"/>
        <end position="103"/>
    </location>
</feature>